<evidence type="ECO:0008006" key="3">
    <source>
        <dbReference type="Google" id="ProtNLM"/>
    </source>
</evidence>
<proteinExistence type="predicted"/>
<evidence type="ECO:0000313" key="1">
    <source>
        <dbReference type="EMBL" id="KAK6763246.1"/>
    </source>
</evidence>
<keyword evidence="2" id="KW-1185">Reference proteome</keyword>
<accession>A0ABR1EMX4</accession>
<reference evidence="1 2" key="1">
    <citation type="submission" date="2023-08" db="EMBL/GenBank/DDBJ databases">
        <title>A Necator americanus chromosomal reference genome.</title>
        <authorList>
            <person name="Ilik V."/>
            <person name="Petrzelkova K.J."/>
            <person name="Pardy F."/>
            <person name="Fuh T."/>
            <person name="Niatou-Singa F.S."/>
            <person name="Gouil Q."/>
            <person name="Baker L."/>
            <person name="Ritchie M.E."/>
            <person name="Jex A.R."/>
            <person name="Gazzola D."/>
            <person name="Li H."/>
            <person name="Toshio Fujiwara R."/>
            <person name="Zhan B."/>
            <person name="Aroian R.V."/>
            <person name="Pafco B."/>
            <person name="Schwarz E.M."/>
        </authorList>
    </citation>
    <scope>NUCLEOTIDE SEQUENCE [LARGE SCALE GENOMIC DNA]</scope>
    <source>
        <strain evidence="1 2">Aroian</strain>
        <tissue evidence="1">Whole animal</tissue>
    </source>
</reference>
<sequence length="180" mass="20647">MTGLSNTFTTARRGLRVLKPPRDLEERRSEVLAEAAEAGKSIRYARRDFSSRKTRMTALQNPKRTTAASTKGLENIIYDFYSVLPSEVRHVIMSVRNRTASGLDRIRPEHLKNLPPVLIDTFARLFTRPNARFLSSGKPTRPCCCIKRETHMTSATIALTLTQLRRNRSWRPWKTKVFST</sequence>
<name>A0ABR1EMX4_NECAM</name>
<organism evidence="1 2">
    <name type="scientific">Necator americanus</name>
    <name type="common">Human hookworm</name>
    <dbReference type="NCBI Taxonomy" id="51031"/>
    <lineage>
        <taxon>Eukaryota</taxon>
        <taxon>Metazoa</taxon>
        <taxon>Ecdysozoa</taxon>
        <taxon>Nematoda</taxon>
        <taxon>Chromadorea</taxon>
        <taxon>Rhabditida</taxon>
        <taxon>Rhabditina</taxon>
        <taxon>Rhabditomorpha</taxon>
        <taxon>Strongyloidea</taxon>
        <taxon>Ancylostomatidae</taxon>
        <taxon>Bunostominae</taxon>
        <taxon>Necator</taxon>
    </lineage>
</organism>
<gene>
    <name evidence="1" type="primary">Necator_chrX.g23981</name>
    <name evidence="1" type="ORF">RB195_023816</name>
</gene>
<dbReference type="Proteomes" id="UP001303046">
    <property type="component" value="Unassembled WGS sequence"/>
</dbReference>
<evidence type="ECO:0000313" key="2">
    <source>
        <dbReference type="Proteomes" id="UP001303046"/>
    </source>
</evidence>
<comment type="caution">
    <text evidence="1">The sequence shown here is derived from an EMBL/GenBank/DDBJ whole genome shotgun (WGS) entry which is preliminary data.</text>
</comment>
<protein>
    <recommendedName>
        <fullName evidence="3">Reverse transcriptase domain-containing protein</fullName>
    </recommendedName>
</protein>
<dbReference type="EMBL" id="JAVFWL010000006">
    <property type="protein sequence ID" value="KAK6763246.1"/>
    <property type="molecule type" value="Genomic_DNA"/>
</dbReference>